<accession>A0A1T0ACR2</accession>
<proteinExistence type="predicted"/>
<dbReference type="InterPro" id="IPR016195">
    <property type="entry name" value="Pol/histidinol_Pase-like"/>
</dbReference>
<dbReference type="PANTHER" id="PTHR42924">
    <property type="entry name" value="EXONUCLEASE"/>
    <property type="match status" value="1"/>
</dbReference>
<evidence type="ECO:0000313" key="3">
    <source>
        <dbReference type="Proteomes" id="UP000662736"/>
    </source>
</evidence>
<sequence length="273" mass="30138">MKYDLHSHSTASDGVLTPTELVKRAVEQNVTMLALTDHDTVAGITEAKMFAQNQPLTFISGVEISVLWEGKSLHLTALNIDETHPAIVNLLASQKQLRQERAELIGEKLSKAGIPNAYQGAKAIASGEVTRAHYARFLVAEGYARNDEHAFKRYLGIGKTAYVKPVWCSTEEAIAATHQAGGVICFAHPLRYKLTAKWIRRFIEEFKQAGGDGIEVTGAAQTPDQRQLLARWAKEFDLYASVGSDFHYPTGWVELGKDLILPSSCKPIWALFS</sequence>
<organism evidence="2 3">
    <name type="scientific">Glaesserella parasuis</name>
    <name type="common">Haemophilus parasuis</name>
    <dbReference type="NCBI Taxonomy" id="738"/>
    <lineage>
        <taxon>Bacteria</taxon>
        <taxon>Pseudomonadati</taxon>
        <taxon>Pseudomonadota</taxon>
        <taxon>Gammaproteobacteria</taxon>
        <taxon>Pasteurellales</taxon>
        <taxon>Pasteurellaceae</taxon>
        <taxon>Glaesserella</taxon>
    </lineage>
</organism>
<dbReference type="Proteomes" id="UP000662736">
    <property type="component" value="Chromosome"/>
</dbReference>
<evidence type="ECO:0000259" key="1">
    <source>
        <dbReference type="SMART" id="SM00481"/>
    </source>
</evidence>
<dbReference type="Gene3D" id="3.20.20.140">
    <property type="entry name" value="Metal-dependent hydrolases"/>
    <property type="match status" value="1"/>
</dbReference>
<dbReference type="RefSeq" id="WP_005712684.1">
    <property type="nucleotide sequence ID" value="NZ_CBCRUP010000002.1"/>
</dbReference>
<reference evidence="2" key="1">
    <citation type="submission" date="2021-03" db="EMBL/GenBank/DDBJ databases">
        <title>Characterization of a novel Integrative Conjugative Element in Glaesserella parasuis.</title>
        <authorList>
            <person name="Hu G."/>
            <person name="Sun H."/>
        </authorList>
    </citation>
    <scope>NUCLEOTIDE SEQUENCE</scope>
    <source>
        <strain evidence="2">GHP1807</strain>
    </source>
</reference>
<dbReference type="InterPro" id="IPR052018">
    <property type="entry name" value="PHP_domain"/>
</dbReference>
<gene>
    <name evidence="2" type="ORF">J1G54_03905</name>
</gene>
<dbReference type="PANTHER" id="PTHR42924:SF3">
    <property type="entry name" value="POLYMERASE_HISTIDINOL PHOSPHATASE N-TERMINAL DOMAIN-CONTAINING PROTEIN"/>
    <property type="match status" value="1"/>
</dbReference>
<dbReference type="Pfam" id="PF02811">
    <property type="entry name" value="PHP"/>
    <property type="match status" value="1"/>
</dbReference>
<dbReference type="InterPro" id="IPR003141">
    <property type="entry name" value="Pol/His_phosphatase_N"/>
</dbReference>
<dbReference type="CDD" id="cd07438">
    <property type="entry name" value="PHP_HisPPase_AMP"/>
    <property type="match status" value="1"/>
</dbReference>
<name>A0A1T0ACR2_GLAPU</name>
<dbReference type="SMART" id="SM00481">
    <property type="entry name" value="POLIIIAc"/>
    <property type="match status" value="1"/>
</dbReference>
<dbReference type="EMBL" id="CP071491">
    <property type="protein sequence ID" value="QSX17687.1"/>
    <property type="molecule type" value="Genomic_DNA"/>
</dbReference>
<dbReference type="Gene3D" id="1.10.150.650">
    <property type="match status" value="1"/>
</dbReference>
<evidence type="ECO:0000313" key="2">
    <source>
        <dbReference type="EMBL" id="QSX17687.1"/>
    </source>
</evidence>
<feature type="domain" description="Polymerase/histidinol phosphatase N-terminal" evidence="1">
    <location>
        <begin position="3"/>
        <end position="68"/>
    </location>
</feature>
<dbReference type="GO" id="GO:0004534">
    <property type="term" value="F:5'-3' RNA exonuclease activity"/>
    <property type="evidence" value="ECO:0007669"/>
    <property type="project" value="TreeGrafter"/>
</dbReference>
<dbReference type="SUPFAM" id="SSF89550">
    <property type="entry name" value="PHP domain-like"/>
    <property type="match status" value="1"/>
</dbReference>
<dbReference type="GO" id="GO:0035312">
    <property type="term" value="F:5'-3' DNA exonuclease activity"/>
    <property type="evidence" value="ECO:0007669"/>
    <property type="project" value="TreeGrafter"/>
</dbReference>
<protein>
    <submittedName>
        <fullName evidence="2">PHP domain-containing protein</fullName>
    </submittedName>
</protein>
<dbReference type="InterPro" id="IPR004013">
    <property type="entry name" value="PHP_dom"/>
</dbReference>
<dbReference type="AlphaFoldDB" id="A0A1T0ACR2"/>